<evidence type="ECO:0000256" key="1">
    <source>
        <dbReference type="ARBA" id="ARBA00000013"/>
    </source>
</evidence>
<dbReference type="InterPro" id="IPR030677">
    <property type="entry name" value="Nnr"/>
</dbReference>
<feature type="binding site" evidence="17">
    <location>
        <position position="246"/>
    </location>
    <ligand>
        <name>(6S)-NADPHX</name>
        <dbReference type="ChEBI" id="CHEBI:64076"/>
    </ligand>
</feature>
<feature type="binding site" evidence="17">
    <location>
        <position position="431"/>
    </location>
    <ligand>
        <name>(6S)-NADPHX</name>
        <dbReference type="ChEBI" id="CHEBI:64076"/>
    </ligand>
</feature>
<dbReference type="InterPro" id="IPR029056">
    <property type="entry name" value="Ribokinase-like"/>
</dbReference>
<keyword evidence="10 17" id="KW-0520">NAD</keyword>
<keyword evidence="7 17" id="KW-0067">ATP-binding</keyword>
<feature type="domain" description="YjeF N-terminal" evidence="21">
    <location>
        <begin position="1"/>
        <end position="202"/>
    </location>
</feature>
<comment type="similarity">
    <text evidence="4 19">In the C-terminal section; belongs to the NnrD/CARKD family.</text>
</comment>
<sequence>MKCAEQQGIDMYQLMEAAGHAVFDCVLAKYSHANHIIVLAGTGNNGGDAYVVARLINHSNMPVTVFSPKPQSKLRGDAEIARQSFLSHGGTIVGLEKLPDLVDELHPSLLIDGLLGTGFDGALRDEYRVALEFISTLSLPIIAIDLPSGLNGDTGHVVDFAIKATYTVTFVGLKVGLVTGDGPDYCGTLLFSGLGIEQCLNHSNIATATWLKSPIQAQLQKRKFNSHKGSFGHVVCIGGAVGMPGAIFMAAKSVLRSGAGKVTVITHPQNVTLINSLAPELMVFGSDGEMDQSIKDRISHADILVVGPSLSVAPWGESVFTQLVADDLLAHIPTILDADALNLLCKYYDPLVKNKNLNKWVLTPHPLEAARLLDISVLDVSKNRVAIARDIAHKFGAVVVLKGCGSIITDGVNVAINGSGNPGMATAGMGDVLAGVIAGVMTNFDKNETALQKSTQKAVFLHGLAGDITAKNGEIGIISTDVIELMPQALDICIK</sequence>
<dbReference type="SUPFAM" id="SSF64153">
    <property type="entry name" value="YjeF N-terminal domain-like"/>
    <property type="match status" value="1"/>
</dbReference>
<comment type="caution">
    <text evidence="22">The sequence shown here is derived from an EMBL/GenBank/DDBJ whole genome shotgun (WGS) entry which is preliminary data.</text>
</comment>
<comment type="catalytic activity">
    <reaction evidence="1 18 19">
        <text>(6R)-NADHX = (6S)-NADHX</text>
        <dbReference type="Rhea" id="RHEA:32215"/>
        <dbReference type="ChEBI" id="CHEBI:64074"/>
        <dbReference type="ChEBI" id="CHEBI:64075"/>
        <dbReference type="EC" id="5.1.99.6"/>
    </reaction>
</comment>
<evidence type="ECO:0000256" key="18">
    <source>
        <dbReference type="HAMAP-Rule" id="MF_01966"/>
    </source>
</evidence>
<comment type="cofactor">
    <cofactor evidence="17">
        <name>Mg(2+)</name>
        <dbReference type="ChEBI" id="CHEBI:18420"/>
    </cofactor>
</comment>
<evidence type="ECO:0000256" key="14">
    <source>
        <dbReference type="ARBA" id="ARBA00025153"/>
    </source>
</evidence>
<dbReference type="InterPro" id="IPR036652">
    <property type="entry name" value="YjeF_N_dom_sf"/>
</dbReference>
<dbReference type="NCBIfam" id="TIGR00197">
    <property type="entry name" value="yjeF_nterm"/>
    <property type="match status" value="1"/>
</dbReference>
<evidence type="ECO:0000313" key="23">
    <source>
        <dbReference type="Proteomes" id="UP001528411"/>
    </source>
</evidence>
<dbReference type="Pfam" id="PF03853">
    <property type="entry name" value="YjeF_N"/>
    <property type="match status" value="1"/>
</dbReference>
<evidence type="ECO:0000256" key="3">
    <source>
        <dbReference type="ARBA" id="ARBA00006001"/>
    </source>
</evidence>
<evidence type="ECO:0000259" key="20">
    <source>
        <dbReference type="PROSITE" id="PS51383"/>
    </source>
</evidence>
<dbReference type="EMBL" id="JAQOMS010000002">
    <property type="protein sequence ID" value="MDC2889093.1"/>
    <property type="molecule type" value="Genomic_DNA"/>
</dbReference>
<comment type="catalytic activity">
    <reaction evidence="16 17 19">
        <text>(6S)-NADPHX + ADP = AMP + phosphate + NADPH + H(+)</text>
        <dbReference type="Rhea" id="RHEA:32235"/>
        <dbReference type="ChEBI" id="CHEBI:15378"/>
        <dbReference type="ChEBI" id="CHEBI:43474"/>
        <dbReference type="ChEBI" id="CHEBI:57783"/>
        <dbReference type="ChEBI" id="CHEBI:64076"/>
        <dbReference type="ChEBI" id="CHEBI:456215"/>
        <dbReference type="ChEBI" id="CHEBI:456216"/>
        <dbReference type="EC" id="4.2.1.136"/>
    </reaction>
</comment>
<keyword evidence="11 18" id="KW-0413">Isomerase</keyword>
<feature type="binding site" evidence="18">
    <location>
        <position position="127"/>
    </location>
    <ligand>
        <name>(6S)-NADPHX</name>
        <dbReference type="ChEBI" id="CHEBI:64076"/>
    </ligand>
</feature>
<dbReference type="PANTHER" id="PTHR12592">
    <property type="entry name" value="ATP-DEPENDENT (S)-NAD(P)H-HYDRATE DEHYDRATASE FAMILY MEMBER"/>
    <property type="match status" value="1"/>
</dbReference>
<comment type="function">
    <text evidence="18">Catalyzes the epimerization of the S- and R-forms of NAD(P)HX, a damaged form of NAD(P)H that is a result of enzymatic or heat-dependent hydration. This is a prerequisite for the S-specific NAD(P)H-hydrate dehydratase to allow the repair of both epimers of NAD(P)HX.</text>
</comment>
<comment type="cofactor">
    <cofactor evidence="18 19">
        <name>K(+)</name>
        <dbReference type="ChEBI" id="CHEBI:29103"/>
    </cofactor>
    <text evidence="18 19">Binds 1 potassium ion per subunit.</text>
</comment>
<keyword evidence="23" id="KW-1185">Reference proteome</keyword>
<keyword evidence="8 17" id="KW-0521">NADP</keyword>
<feature type="binding site" evidence="17">
    <location>
        <begin position="402"/>
        <end position="406"/>
    </location>
    <ligand>
        <name>AMP</name>
        <dbReference type="ChEBI" id="CHEBI:456215"/>
    </ligand>
</feature>
<evidence type="ECO:0000256" key="8">
    <source>
        <dbReference type="ARBA" id="ARBA00022857"/>
    </source>
</evidence>
<organism evidence="22 23">
    <name type="scientific">Psychrosphaera algicola</name>
    <dbReference type="NCBI Taxonomy" id="3023714"/>
    <lineage>
        <taxon>Bacteria</taxon>
        <taxon>Pseudomonadati</taxon>
        <taxon>Pseudomonadota</taxon>
        <taxon>Gammaproteobacteria</taxon>
        <taxon>Alteromonadales</taxon>
        <taxon>Pseudoalteromonadaceae</taxon>
        <taxon>Psychrosphaera</taxon>
    </lineage>
</organism>
<dbReference type="PROSITE" id="PS51385">
    <property type="entry name" value="YJEF_N"/>
    <property type="match status" value="1"/>
</dbReference>
<evidence type="ECO:0000256" key="2">
    <source>
        <dbReference type="ARBA" id="ARBA00000909"/>
    </source>
</evidence>
<keyword evidence="9 18" id="KW-0630">Potassium</keyword>
<feature type="domain" description="YjeF C-terminal" evidence="20">
    <location>
        <begin position="211"/>
        <end position="493"/>
    </location>
</feature>
<evidence type="ECO:0000256" key="4">
    <source>
        <dbReference type="ARBA" id="ARBA00009524"/>
    </source>
</evidence>
<evidence type="ECO:0000259" key="21">
    <source>
        <dbReference type="PROSITE" id="PS51385"/>
    </source>
</evidence>
<evidence type="ECO:0000313" key="22">
    <source>
        <dbReference type="EMBL" id="MDC2889093.1"/>
    </source>
</evidence>
<feature type="binding site" evidence="18">
    <location>
        <begin position="44"/>
        <end position="48"/>
    </location>
    <ligand>
        <name>(6S)-NADPHX</name>
        <dbReference type="ChEBI" id="CHEBI:64076"/>
    </ligand>
</feature>
<name>A0ABT5FDZ7_9GAMM</name>
<evidence type="ECO:0000256" key="19">
    <source>
        <dbReference type="PIRNR" id="PIRNR017184"/>
    </source>
</evidence>
<dbReference type="Gene3D" id="3.40.50.10260">
    <property type="entry name" value="YjeF N-terminal domain"/>
    <property type="match status" value="1"/>
</dbReference>
<feature type="binding site" evidence="18">
    <location>
        <position position="45"/>
    </location>
    <ligand>
        <name>K(+)</name>
        <dbReference type="ChEBI" id="CHEBI:29103"/>
    </ligand>
</feature>
<evidence type="ECO:0000256" key="11">
    <source>
        <dbReference type="ARBA" id="ARBA00023235"/>
    </source>
</evidence>
<comment type="catalytic activity">
    <reaction evidence="2 18 19">
        <text>(6R)-NADPHX = (6S)-NADPHX</text>
        <dbReference type="Rhea" id="RHEA:32227"/>
        <dbReference type="ChEBI" id="CHEBI:64076"/>
        <dbReference type="ChEBI" id="CHEBI:64077"/>
        <dbReference type="EC" id="5.1.99.6"/>
    </reaction>
</comment>
<gene>
    <name evidence="17" type="primary">nnrD</name>
    <name evidence="18" type="synonym">nnrE</name>
    <name evidence="22" type="ORF">PN838_10355</name>
</gene>
<dbReference type="InterPro" id="IPR017953">
    <property type="entry name" value="Carbohydrate_kinase_pred_CS"/>
</dbReference>
<comment type="catalytic activity">
    <reaction evidence="15 17 19">
        <text>(6S)-NADHX + ADP = AMP + phosphate + NADH + H(+)</text>
        <dbReference type="Rhea" id="RHEA:32223"/>
        <dbReference type="ChEBI" id="CHEBI:15378"/>
        <dbReference type="ChEBI" id="CHEBI:43474"/>
        <dbReference type="ChEBI" id="CHEBI:57945"/>
        <dbReference type="ChEBI" id="CHEBI:64074"/>
        <dbReference type="ChEBI" id="CHEBI:456215"/>
        <dbReference type="ChEBI" id="CHEBI:456216"/>
        <dbReference type="EC" id="4.2.1.136"/>
    </reaction>
</comment>
<feature type="binding site" evidence="17">
    <location>
        <position position="365"/>
    </location>
    <ligand>
        <name>(6S)-NADPHX</name>
        <dbReference type="ChEBI" id="CHEBI:64076"/>
    </ligand>
</feature>
<protein>
    <recommendedName>
        <fullName evidence="19">Bifunctional NAD(P)H-hydrate repair enzyme</fullName>
    </recommendedName>
    <alternativeName>
        <fullName evidence="19">Nicotinamide nucleotide repair protein</fullName>
    </alternativeName>
    <domain>
        <recommendedName>
            <fullName evidence="19">ADP-dependent (S)-NAD(P)H-hydrate dehydratase</fullName>
            <ecNumber evidence="19">4.2.1.136</ecNumber>
        </recommendedName>
        <alternativeName>
            <fullName evidence="19">ADP-dependent NAD(P)HX dehydratase</fullName>
        </alternativeName>
    </domain>
    <domain>
        <recommendedName>
            <fullName evidence="19">NAD(P)H-hydrate epimerase</fullName>
            <ecNumber evidence="19">5.1.99.6</ecNumber>
        </recommendedName>
    </domain>
</protein>
<accession>A0ABT5FDZ7</accession>
<feature type="binding site" evidence="18">
    <location>
        <position position="145"/>
    </location>
    <ligand>
        <name>(6S)-NADPHX</name>
        <dbReference type="ChEBI" id="CHEBI:64076"/>
    </ligand>
</feature>
<dbReference type="Pfam" id="PF01256">
    <property type="entry name" value="Carb_kinase"/>
    <property type="match status" value="1"/>
</dbReference>
<evidence type="ECO:0000256" key="15">
    <source>
        <dbReference type="ARBA" id="ARBA00048238"/>
    </source>
</evidence>
<keyword evidence="13" id="KW-0511">Multifunctional enzyme</keyword>
<dbReference type="InterPro" id="IPR000631">
    <property type="entry name" value="CARKD"/>
</dbReference>
<feature type="binding site" evidence="18">
    <location>
        <begin position="116"/>
        <end position="122"/>
    </location>
    <ligand>
        <name>(6S)-NADPHX</name>
        <dbReference type="ChEBI" id="CHEBI:64076"/>
    </ligand>
</feature>
<comment type="similarity">
    <text evidence="18">Belongs to the NnrE/AIBP family.</text>
</comment>
<comment type="similarity">
    <text evidence="17">Belongs to the NnrD/CARKD family.</text>
</comment>
<feature type="binding site" evidence="17">
    <location>
        <position position="430"/>
    </location>
    <ligand>
        <name>AMP</name>
        <dbReference type="ChEBI" id="CHEBI:456215"/>
    </ligand>
</feature>
<dbReference type="PIRSF" id="PIRSF017184">
    <property type="entry name" value="Nnr"/>
    <property type="match status" value="1"/>
</dbReference>
<dbReference type="CDD" id="cd01171">
    <property type="entry name" value="YXKO-related"/>
    <property type="match status" value="1"/>
</dbReference>
<keyword evidence="6 17" id="KW-0547">Nucleotide-binding</keyword>
<dbReference type="PANTHER" id="PTHR12592:SF0">
    <property type="entry name" value="ATP-DEPENDENT (S)-NAD(P)H-HYDRATE DEHYDRATASE"/>
    <property type="match status" value="1"/>
</dbReference>
<evidence type="ECO:0000256" key="9">
    <source>
        <dbReference type="ARBA" id="ARBA00022958"/>
    </source>
</evidence>
<evidence type="ECO:0000256" key="10">
    <source>
        <dbReference type="ARBA" id="ARBA00023027"/>
    </source>
</evidence>
<dbReference type="InterPro" id="IPR004443">
    <property type="entry name" value="YjeF_N_dom"/>
</dbReference>
<comment type="caution">
    <text evidence="17">Lacks conserved residue(s) required for the propagation of feature annotation.</text>
</comment>
<comment type="similarity">
    <text evidence="3 19">In the N-terminal section; belongs to the NnrE/AIBP family.</text>
</comment>
<evidence type="ECO:0000256" key="7">
    <source>
        <dbReference type="ARBA" id="ARBA00022840"/>
    </source>
</evidence>
<dbReference type="PROSITE" id="PS51383">
    <property type="entry name" value="YJEF_C_3"/>
    <property type="match status" value="1"/>
</dbReference>
<evidence type="ECO:0000256" key="5">
    <source>
        <dbReference type="ARBA" id="ARBA00022723"/>
    </source>
</evidence>
<feature type="binding site" evidence="18">
    <location>
        <position position="112"/>
    </location>
    <ligand>
        <name>K(+)</name>
        <dbReference type="ChEBI" id="CHEBI:29103"/>
    </ligand>
</feature>
<dbReference type="HAMAP" id="MF_01966">
    <property type="entry name" value="NADHX_epimerase"/>
    <property type="match status" value="1"/>
</dbReference>
<evidence type="ECO:0000256" key="12">
    <source>
        <dbReference type="ARBA" id="ARBA00023239"/>
    </source>
</evidence>
<feature type="binding site" evidence="18">
    <location>
        <position position="148"/>
    </location>
    <ligand>
        <name>K(+)</name>
        <dbReference type="ChEBI" id="CHEBI:29103"/>
    </ligand>
</feature>
<keyword evidence="12 17" id="KW-0456">Lyase</keyword>
<comment type="subunit">
    <text evidence="17">Homotetramer.</text>
</comment>
<evidence type="ECO:0000256" key="13">
    <source>
        <dbReference type="ARBA" id="ARBA00023268"/>
    </source>
</evidence>
<comment type="function">
    <text evidence="17">Catalyzes the dehydration of the S-form of NAD(P)HX at the expense of ADP, which is converted to AMP. Together with NAD(P)HX epimerase, which catalyzes the epimerization of the S- and R-forms, the enzyme allows the repair of both epimers of NAD(P)HX, a damaged form of NAD(P)H that is a result of enzymatic or heat-dependent hydration.</text>
</comment>
<proteinExistence type="inferred from homology"/>
<comment type="function">
    <text evidence="14 19">Bifunctional enzyme that catalyzes the epimerization of the S- and R-forms of NAD(P)HX and the dehydration of the S-form of NAD(P)HX at the expense of ADP, which is converted to AMP. This allows the repair of both epimers of NAD(P)HX, a damaged form of NAD(P)H that is a result of enzymatic or heat-dependent hydration.</text>
</comment>
<evidence type="ECO:0000256" key="17">
    <source>
        <dbReference type="HAMAP-Rule" id="MF_01965"/>
    </source>
</evidence>
<dbReference type="NCBIfam" id="TIGR00196">
    <property type="entry name" value="yjeF_cterm"/>
    <property type="match status" value="1"/>
</dbReference>
<dbReference type="SUPFAM" id="SSF53613">
    <property type="entry name" value="Ribokinase-like"/>
    <property type="match status" value="1"/>
</dbReference>
<evidence type="ECO:0000256" key="16">
    <source>
        <dbReference type="ARBA" id="ARBA00049209"/>
    </source>
</evidence>
<dbReference type="Proteomes" id="UP001528411">
    <property type="component" value="Unassembled WGS sequence"/>
</dbReference>
<dbReference type="EC" id="4.2.1.136" evidence="19"/>
<evidence type="ECO:0000256" key="6">
    <source>
        <dbReference type="ARBA" id="ARBA00022741"/>
    </source>
</evidence>
<dbReference type="PROSITE" id="PS01050">
    <property type="entry name" value="YJEF_C_2"/>
    <property type="match status" value="1"/>
</dbReference>
<reference evidence="22 23" key="1">
    <citation type="submission" date="2023-01" db="EMBL/GenBank/DDBJ databases">
        <title>Psychrosphaera sp. nov., isolated from marine algae.</title>
        <authorList>
            <person name="Bayburt H."/>
            <person name="Choi B.J."/>
            <person name="Kim J.M."/>
            <person name="Choi D.G."/>
            <person name="Jeon C.O."/>
        </authorList>
    </citation>
    <scope>NUCLEOTIDE SEQUENCE [LARGE SCALE GENOMIC DNA]</scope>
    <source>
        <strain evidence="22 23">G1-22</strain>
    </source>
</reference>
<keyword evidence="5 18" id="KW-0479">Metal-binding</keyword>
<dbReference type="HAMAP" id="MF_01965">
    <property type="entry name" value="NADHX_dehydratase"/>
    <property type="match status" value="1"/>
</dbReference>
<dbReference type="EC" id="5.1.99.6" evidence="19"/>
<dbReference type="Gene3D" id="3.40.1190.20">
    <property type="match status" value="1"/>
</dbReference>